<dbReference type="InterPro" id="IPR018713">
    <property type="entry name" value="MPAB/Lcp_cat_dom"/>
</dbReference>
<dbReference type="Pfam" id="PF09995">
    <property type="entry name" value="MPAB_Lcp_cat"/>
    <property type="match status" value="1"/>
</dbReference>
<feature type="domain" description="ER-bound oxygenase mpaB/mpaB'/Rubber oxygenase catalytic" evidence="1">
    <location>
        <begin position="46"/>
        <end position="152"/>
    </location>
</feature>
<organism evidence="2 3">
    <name type="scientific">Lutimonas vermicola</name>
    <dbReference type="NCBI Taxonomy" id="414288"/>
    <lineage>
        <taxon>Bacteria</taxon>
        <taxon>Pseudomonadati</taxon>
        <taxon>Bacteroidota</taxon>
        <taxon>Flavobacteriia</taxon>
        <taxon>Flavobacteriales</taxon>
        <taxon>Flavobacteriaceae</taxon>
        <taxon>Lutimonas</taxon>
    </lineage>
</organism>
<evidence type="ECO:0000313" key="3">
    <source>
        <dbReference type="Proteomes" id="UP001474120"/>
    </source>
</evidence>
<keyword evidence="3" id="KW-1185">Reference proteome</keyword>
<accession>A0ABU9L2A5</accession>
<reference evidence="2 3" key="1">
    <citation type="submission" date="2024-04" db="EMBL/GenBank/DDBJ databases">
        <title>whole genome sequencing of Lutimonas vermicola strain IMCC1616.</title>
        <authorList>
            <person name="Bae S.S."/>
        </authorList>
    </citation>
    <scope>NUCLEOTIDE SEQUENCE [LARGE SCALE GENOMIC DNA]</scope>
    <source>
        <strain evidence="2 3">IMCC1616</strain>
    </source>
</reference>
<dbReference type="RefSeq" id="WP_342160679.1">
    <property type="nucleotide sequence ID" value="NZ_JBCDNA010000002.1"/>
</dbReference>
<dbReference type="Proteomes" id="UP001474120">
    <property type="component" value="Unassembled WGS sequence"/>
</dbReference>
<protein>
    <submittedName>
        <fullName evidence="2">Oxygenase MpaB family protein</fullName>
        <ecNumber evidence="2">1.-.-.-</ecNumber>
    </submittedName>
</protein>
<dbReference type="GO" id="GO:0016491">
    <property type="term" value="F:oxidoreductase activity"/>
    <property type="evidence" value="ECO:0007669"/>
    <property type="project" value="UniProtKB-KW"/>
</dbReference>
<evidence type="ECO:0000259" key="1">
    <source>
        <dbReference type="Pfam" id="PF09995"/>
    </source>
</evidence>
<dbReference type="EC" id="1.-.-.-" evidence="2"/>
<proteinExistence type="predicted"/>
<sequence length="254" mass="30238">MEYFVEKGSVVRNIWGRSDIILFIFAGASAEFALNKAVDWLYFTGKLPSDPLGRLFSTVGYARKIVFSSINDALQTIDQIHSIHQDVERSRKDTIPDWAYRDVLYMLIYYSQAAFELLERNMNHEEEEELFQVFIRVGHRMGLEKLPNNYSEWVISRQYHLKRDLKKSHYTLDLYKQYRKHLGSIRYKALIEAQKLVVPIEVKTMLRFRKFNWMRPLVPFYQFSKKLNMDWMVKELLLPSAYKDQINAMDINEG</sequence>
<name>A0ABU9L2A5_9FLAO</name>
<dbReference type="EMBL" id="JBCDNA010000002">
    <property type="protein sequence ID" value="MEL4456534.1"/>
    <property type="molecule type" value="Genomic_DNA"/>
</dbReference>
<keyword evidence="2" id="KW-0560">Oxidoreductase</keyword>
<gene>
    <name evidence="2" type="ORF">AABB81_11545</name>
</gene>
<comment type="caution">
    <text evidence="2">The sequence shown here is derived from an EMBL/GenBank/DDBJ whole genome shotgun (WGS) entry which is preliminary data.</text>
</comment>
<evidence type="ECO:0000313" key="2">
    <source>
        <dbReference type="EMBL" id="MEL4456534.1"/>
    </source>
</evidence>